<proteinExistence type="predicted"/>
<accession>A0A0A7PJW6</accession>
<organism evidence="1 2">
    <name type="scientific">Sphingopyxis fribergensis</name>
    <dbReference type="NCBI Taxonomy" id="1515612"/>
    <lineage>
        <taxon>Bacteria</taxon>
        <taxon>Pseudomonadati</taxon>
        <taxon>Pseudomonadota</taxon>
        <taxon>Alphaproteobacteria</taxon>
        <taxon>Sphingomonadales</taxon>
        <taxon>Sphingomonadaceae</taxon>
        <taxon>Sphingopyxis</taxon>
    </lineage>
</organism>
<dbReference type="AlphaFoldDB" id="A0A0A7PJW6"/>
<sequence length="425" mass="47684">MGPMIIFDKSFLQSLTVDEAVILDQMFSCVVTPLFFVETMADLTKETARGRSAEQVVGGLAERTPVAHSYINTYHQDVVLEDLLGRREEFDHRPAVAGGIPVKVEGKAGLVFRKSPEQDAFDRWQQGRFLEVERVFARQWRDELANIDLPSITKAWKSILRSEDRPKTHEAARDLARRAVDAGGQNYRILRMAHNLLGMPPRTLNAVVRNWKAAGSLPLREYAPLAAHCLEVDLFFELCLSNGLISDQRPSNKIDISYLYYLPFADFFVSGDKLHRTAAPLFMDARQRFVWGQDLKADLAALNSYFSTLPDEEKAKGLFTLASKPPIDHNGLVADLWDVRMPGWRTPKPPAPKMAPKAEAEIIARSRGLVDAASRSGPYSWDDGADVEHLVIERHIPKQRGSWRMFSAAVEASNDADGRNSLADQ</sequence>
<gene>
    <name evidence="1" type="ORF">SKP52_16935</name>
</gene>
<reference evidence="1 2" key="1">
    <citation type="journal article" date="2015" name="Int. J. Syst. Evol. Microbiol.">
        <title>Description of Sphingopyxis fribergensis sp. nov. - a soil bacterium with the ability to degrade styrene and phenylacetic acid.</title>
        <authorList>
            <person name="Oelschlagel M."/>
            <person name="Ruckert C."/>
            <person name="Kalinowski J."/>
            <person name="Schmidt G."/>
            <person name="Schlomann M."/>
            <person name="Tischler D."/>
        </authorList>
    </citation>
    <scope>NUCLEOTIDE SEQUENCE [LARGE SCALE GENOMIC DNA]</scope>
    <source>
        <strain evidence="1 2">Kp5.2</strain>
    </source>
</reference>
<dbReference type="Proteomes" id="UP000030907">
    <property type="component" value="Chromosome"/>
</dbReference>
<dbReference type="EMBL" id="CP009122">
    <property type="protein sequence ID" value="AJA10259.1"/>
    <property type="molecule type" value="Genomic_DNA"/>
</dbReference>
<dbReference type="KEGG" id="sphk:SKP52_16935"/>
<evidence type="ECO:0000313" key="2">
    <source>
        <dbReference type="Proteomes" id="UP000030907"/>
    </source>
</evidence>
<name>A0A0A7PJW6_9SPHN</name>
<evidence type="ECO:0000313" key="1">
    <source>
        <dbReference type="EMBL" id="AJA10259.1"/>
    </source>
</evidence>
<dbReference type="HOGENOM" id="CLU_645424_0_0_5"/>
<keyword evidence="2" id="KW-1185">Reference proteome</keyword>
<protein>
    <submittedName>
        <fullName evidence="1">Uncharacterized protein</fullName>
    </submittedName>
</protein>